<evidence type="ECO:0000256" key="2">
    <source>
        <dbReference type="ARBA" id="ARBA00022475"/>
    </source>
</evidence>
<feature type="transmembrane region" description="Helical" evidence="7">
    <location>
        <begin position="385"/>
        <end position="405"/>
    </location>
</feature>
<evidence type="ECO:0000256" key="6">
    <source>
        <dbReference type="SAM" id="MobiDB-lite"/>
    </source>
</evidence>
<keyword evidence="10" id="KW-1185">Reference proteome</keyword>
<dbReference type="EMBL" id="AP022584">
    <property type="protein sequence ID" value="BBY14340.1"/>
    <property type="molecule type" value="Genomic_DNA"/>
</dbReference>
<organism evidence="9 10">
    <name type="scientific">Mycobacterium marseillense</name>
    <dbReference type="NCBI Taxonomy" id="701042"/>
    <lineage>
        <taxon>Bacteria</taxon>
        <taxon>Bacillati</taxon>
        <taxon>Actinomycetota</taxon>
        <taxon>Actinomycetes</taxon>
        <taxon>Mycobacteriales</taxon>
        <taxon>Mycobacteriaceae</taxon>
        <taxon>Mycobacterium</taxon>
        <taxon>Mycobacterium avium complex (MAC)</taxon>
    </lineage>
</organism>
<evidence type="ECO:0000256" key="4">
    <source>
        <dbReference type="ARBA" id="ARBA00022989"/>
    </source>
</evidence>
<feature type="transmembrane region" description="Helical" evidence="7">
    <location>
        <begin position="213"/>
        <end position="235"/>
    </location>
</feature>
<keyword evidence="4 7" id="KW-1133">Transmembrane helix</keyword>
<feature type="transmembrane region" description="Helical" evidence="7">
    <location>
        <begin position="281"/>
        <end position="301"/>
    </location>
</feature>
<feature type="transmembrane region" description="Helical" evidence="7">
    <location>
        <begin position="618"/>
        <end position="639"/>
    </location>
</feature>
<proteinExistence type="predicted"/>
<feature type="transmembrane region" description="Helical" evidence="7">
    <location>
        <begin position="21"/>
        <end position="47"/>
    </location>
</feature>
<keyword evidence="2" id="KW-1003">Cell membrane</keyword>
<evidence type="ECO:0000256" key="7">
    <source>
        <dbReference type="SAM" id="Phobius"/>
    </source>
</evidence>
<dbReference type="Pfam" id="PF05425">
    <property type="entry name" value="CopD"/>
    <property type="match status" value="1"/>
</dbReference>
<feature type="transmembrane region" description="Helical" evidence="7">
    <location>
        <begin position="111"/>
        <end position="136"/>
    </location>
</feature>
<protein>
    <submittedName>
        <fullName evidence="9">ABC transporter permease</fullName>
    </submittedName>
</protein>
<evidence type="ECO:0000256" key="3">
    <source>
        <dbReference type="ARBA" id="ARBA00022692"/>
    </source>
</evidence>
<evidence type="ECO:0000313" key="9">
    <source>
        <dbReference type="EMBL" id="BBY14340.1"/>
    </source>
</evidence>
<evidence type="ECO:0000259" key="8">
    <source>
        <dbReference type="Pfam" id="PF05425"/>
    </source>
</evidence>
<feature type="transmembrane region" description="Helical" evidence="7">
    <location>
        <begin position="500"/>
        <end position="520"/>
    </location>
</feature>
<feature type="region of interest" description="Disordered" evidence="6">
    <location>
        <begin position="672"/>
        <end position="691"/>
    </location>
</feature>
<feature type="transmembrane region" description="Helical" evidence="7">
    <location>
        <begin position="417"/>
        <end position="435"/>
    </location>
</feature>
<dbReference type="InterPro" id="IPR008457">
    <property type="entry name" value="Cu-R_CopD_dom"/>
</dbReference>
<keyword evidence="5 7" id="KW-0472">Membrane</keyword>
<feature type="compositionally biased region" description="Basic and acidic residues" evidence="6">
    <location>
        <begin position="682"/>
        <end position="691"/>
    </location>
</feature>
<dbReference type="Pfam" id="PF09678">
    <property type="entry name" value="Caa3_CtaG"/>
    <property type="match status" value="1"/>
</dbReference>
<comment type="subcellular location">
    <subcellularLocation>
        <location evidence="1">Cell membrane</location>
        <topology evidence="1">Multi-pass membrane protein</topology>
    </subcellularLocation>
</comment>
<feature type="domain" description="Copper resistance protein D" evidence="8">
    <location>
        <begin position="244"/>
        <end position="344"/>
    </location>
</feature>
<dbReference type="InterPro" id="IPR019108">
    <property type="entry name" value="Caa3_assmbl_CtaG-rel"/>
</dbReference>
<dbReference type="PANTHER" id="PTHR34820">
    <property type="entry name" value="INNER MEMBRANE PROTEIN YEBZ"/>
    <property type="match status" value="1"/>
</dbReference>
<feature type="transmembrane region" description="Helical" evidence="7">
    <location>
        <begin position="247"/>
        <end position="269"/>
    </location>
</feature>
<feature type="transmembrane region" description="Helical" evidence="7">
    <location>
        <begin position="532"/>
        <end position="553"/>
    </location>
</feature>
<feature type="transmembrane region" description="Helical" evidence="7">
    <location>
        <begin position="322"/>
        <end position="344"/>
    </location>
</feature>
<gene>
    <name evidence="9" type="ORF">MMARJ_50800</name>
</gene>
<accession>A0ABN6A2D8</accession>
<feature type="transmembrane region" description="Helical" evidence="7">
    <location>
        <begin position="565"/>
        <end position="587"/>
    </location>
</feature>
<keyword evidence="3 7" id="KW-0812">Transmembrane</keyword>
<evidence type="ECO:0000256" key="5">
    <source>
        <dbReference type="ARBA" id="ARBA00023136"/>
    </source>
</evidence>
<dbReference type="InterPro" id="IPR032694">
    <property type="entry name" value="CopC/D"/>
</dbReference>
<feature type="transmembrane region" description="Helical" evidence="7">
    <location>
        <begin position="156"/>
        <end position="175"/>
    </location>
</feature>
<feature type="transmembrane region" description="Helical" evidence="7">
    <location>
        <begin position="67"/>
        <end position="90"/>
    </location>
</feature>
<dbReference type="PANTHER" id="PTHR34820:SF4">
    <property type="entry name" value="INNER MEMBRANE PROTEIN YEBZ"/>
    <property type="match status" value="1"/>
</dbReference>
<dbReference type="RefSeq" id="WP_083015463.1">
    <property type="nucleotide sequence ID" value="NZ_AP022584.1"/>
</dbReference>
<dbReference type="Proteomes" id="UP000466831">
    <property type="component" value="Chromosome"/>
</dbReference>
<feature type="transmembrane region" description="Helical" evidence="7">
    <location>
        <begin position="182"/>
        <end position="201"/>
    </location>
</feature>
<evidence type="ECO:0000256" key="1">
    <source>
        <dbReference type="ARBA" id="ARBA00004651"/>
    </source>
</evidence>
<evidence type="ECO:0000313" key="10">
    <source>
        <dbReference type="Proteomes" id="UP000466831"/>
    </source>
</evidence>
<feature type="transmembrane region" description="Helical" evidence="7">
    <location>
        <begin position="447"/>
        <end position="471"/>
    </location>
</feature>
<name>A0ABN6A2D8_9MYCO</name>
<reference evidence="9 10" key="1">
    <citation type="journal article" date="2019" name="Emerg. Microbes Infect.">
        <title>Comprehensive subspecies identification of 175 nontuberculous mycobacteria species based on 7547 genomic profiles.</title>
        <authorList>
            <person name="Matsumoto Y."/>
            <person name="Kinjo T."/>
            <person name="Motooka D."/>
            <person name="Nabeya D."/>
            <person name="Jung N."/>
            <person name="Uechi K."/>
            <person name="Horii T."/>
            <person name="Iida T."/>
            <person name="Fujita J."/>
            <person name="Nakamura S."/>
        </authorList>
    </citation>
    <scope>NUCLEOTIDE SEQUENCE [LARGE SCALE GENOMIC DNA]</scope>
    <source>
        <strain evidence="9 10">JCM 17324</strain>
    </source>
</reference>
<sequence length="691" mass="72666">MTVAPPAGKAPAETAPQRRALVWPVLAGVAVLAGCTAAGIGTLSLASALTATGLPDPGPVTTLGLPFVRAAGEIAAVLAVGSFLFAAFLVPPQRSGVLDADGYRALRLGTVASGVWAVCAALLVPLTISDVSGHAVVDISPARMWSLAGLIATASAWRWTAILAAAITVASLSVLRWSWTPVLVAAAVLTLIPLGLTGHSSAGGSHDLATNGLLIHLVAASLWAGGLLALLAHALRGGAHTALAARRFSSIALWCWVAMALSGLVNALVRVQPGDLLTTGYGRLVVAKFVALCLLGGVGWRQRRVSVVALQADPSPPRGRAALARLALIEAALFGLTFGIAVGLSRTAPPPPPARLPSIPEAEIGYDFDGPPTVARILFDWRFDLIFGTAAIVFAALYVAGLVRLRRRGDRWPPGRTLSWLLGCLTLLFVTSSGVGRYMPAMFSMHMVVHMCLSMLVPILLALGAPVTLALRALPAAGRDEPPGMREWLLAALHSRFSRFLTNPVVATVLFVAGFYGLYLSNLFDITASSHAGHLAMNLHFLLSGYLFYWVVIGVDPTPRPIPPLAKVAVVFASLPLHAFFGVVLMGTKKVLGEGYYRSLGLSWHTDLLGDQRLGGGIAWSAGEFPLVIVMLALLVQWARSDRRTAKRLDRAADRDDDAELAAYNAMLSRLARGEAPGPRAGKRDEESATG</sequence>